<dbReference type="InterPro" id="IPR023393">
    <property type="entry name" value="START-like_dom_sf"/>
</dbReference>
<dbReference type="AlphaFoldDB" id="A0A839SWM9"/>
<evidence type="ECO:0000259" key="2">
    <source>
        <dbReference type="Pfam" id="PF03364"/>
    </source>
</evidence>
<dbReference type="SUPFAM" id="SSF55961">
    <property type="entry name" value="Bet v1-like"/>
    <property type="match status" value="1"/>
</dbReference>
<comment type="similarity">
    <text evidence="1">Belongs to the ribosome association toxin RatA family.</text>
</comment>
<comment type="caution">
    <text evidence="3">The sequence shown here is derived from an EMBL/GenBank/DDBJ whole genome shotgun (WGS) entry which is preliminary data.</text>
</comment>
<accession>A0A839SWM9</accession>
<dbReference type="GO" id="GO:0048039">
    <property type="term" value="F:ubiquinone binding"/>
    <property type="evidence" value="ECO:0007669"/>
    <property type="project" value="InterPro"/>
</dbReference>
<dbReference type="Proteomes" id="UP000581135">
    <property type="component" value="Unassembled WGS sequence"/>
</dbReference>
<proteinExistence type="inferred from homology"/>
<organism evidence="3 4">
    <name type="scientific">Limibacillus halophilus</name>
    <dbReference type="NCBI Taxonomy" id="1579333"/>
    <lineage>
        <taxon>Bacteria</taxon>
        <taxon>Pseudomonadati</taxon>
        <taxon>Pseudomonadota</taxon>
        <taxon>Alphaproteobacteria</taxon>
        <taxon>Rhodospirillales</taxon>
        <taxon>Rhodovibrionaceae</taxon>
        <taxon>Limibacillus</taxon>
    </lineage>
</organism>
<gene>
    <name evidence="3" type="ORF">FHR98_002212</name>
</gene>
<dbReference type="InterPro" id="IPR044996">
    <property type="entry name" value="COQ10-like"/>
</dbReference>
<feature type="domain" description="Coenzyme Q-binding protein COQ10 START" evidence="2">
    <location>
        <begin position="10"/>
        <end position="135"/>
    </location>
</feature>
<name>A0A839SWM9_9PROT</name>
<sequence length="146" mass="17371">MPTHAEKRVLPHSPEQLYELVADVERYPEFLPWCIGARIRKREGALIIADLIIGFKMFRERFTSKVTLNPESRRIHVSYIDGPFRYLNNHWVFEDHPDGCLIDFYVDFEFRSRLLQRVIQPLFDEAVRRMVRAFETRATALYGKNV</sequence>
<dbReference type="InterPro" id="IPR005031">
    <property type="entry name" value="COQ10_START"/>
</dbReference>
<dbReference type="Gene3D" id="3.30.530.20">
    <property type="match status" value="1"/>
</dbReference>
<evidence type="ECO:0000256" key="1">
    <source>
        <dbReference type="ARBA" id="ARBA00008918"/>
    </source>
</evidence>
<dbReference type="Pfam" id="PF03364">
    <property type="entry name" value="Polyketide_cyc"/>
    <property type="match status" value="1"/>
</dbReference>
<evidence type="ECO:0000313" key="3">
    <source>
        <dbReference type="EMBL" id="MBB3065916.1"/>
    </source>
</evidence>
<evidence type="ECO:0000313" key="4">
    <source>
        <dbReference type="Proteomes" id="UP000581135"/>
    </source>
</evidence>
<dbReference type="CDD" id="cd07813">
    <property type="entry name" value="COQ10p_like"/>
    <property type="match status" value="1"/>
</dbReference>
<dbReference type="RefSeq" id="WP_183416728.1">
    <property type="nucleotide sequence ID" value="NZ_JACHXA010000005.1"/>
</dbReference>
<dbReference type="EMBL" id="JACHXA010000005">
    <property type="protein sequence ID" value="MBB3065916.1"/>
    <property type="molecule type" value="Genomic_DNA"/>
</dbReference>
<dbReference type="GO" id="GO:0045333">
    <property type="term" value="P:cellular respiration"/>
    <property type="evidence" value="ECO:0007669"/>
    <property type="project" value="InterPro"/>
</dbReference>
<keyword evidence="4" id="KW-1185">Reference proteome</keyword>
<reference evidence="3 4" key="1">
    <citation type="submission" date="2020-08" db="EMBL/GenBank/DDBJ databases">
        <title>Genomic Encyclopedia of Type Strains, Phase III (KMG-III): the genomes of soil and plant-associated and newly described type strains.</title>
        <authorList>
            <person name="Whitman W."/>
        </authorList>
    </citation>
    <scope>NUCLEOTIDE SEQUENCE [LARGE SCALE GENOMIC DNA]</scope>
    <source>
        <strain evidence="3 4">CECT 8803</strain>
    </source>
</reference>
<dbReference type="PANTHER" id="PTHR12901:SF10">
    <property type="entry name" value="COENZYME Q-BINDING PROTEIN COQ10, MITOCHONDRIAL"/>
    <property type="match status" value="1"/>
</dbReference>
<dbReference type="PANTHER" id="PTHR12901">
    <property type="entry name" value="SPERM PROTEIN HOMOLOG"/>
    <property type="match status" value="1"/>
</dbReference>
<protein>
    <submittedName>
        <fullName evidence="3">Coenzyme Q-binding protein COQ10</fullName>
    </submittedName>
</protein>